<evidence type="ECO:0000256" key="4">
    <source>
        <dbReference type="ARBA" id="ARBA00023306"/>
    </source>
</evidence>
<evidence type="ECO:0000313" key="8">
    <source>
        <dbReference type="EMBL" id="OGZ15723.1"/>
    </source>
</evidence>
<evidence type="ECO:0000256" key="1">
    <source>
        <dbReference type="ARBA" id="ARBA00022475"/>
    </source>
</evidence>
<dbReference type="InterPro" id="IPR003494">
    <property type="entry name" value="SHS2_FtsA"/>
</dbReference>
<evidence type="ECO:0000256" key="6">
    <source>
        <dbReference type="PIRNR" id="PIRNR003101"/>
    </source>
</evidence>
<keyword evidence="4 5" id="KW-0131">Cell cycle</keyword>
<evidence type="ECO:0000259" key="7">
    <source>
        <dbReference type="SMART" id="SM00842"/>
    </source>
</evidence>
<dbReference type="NCBIfam" id="TIGR01174">
    <property type="entry name" value="ftsA"/>
    <property type="match status" value="1"/>
</dbReference>
<dbReference type="SMART" id="SM00842">
    <property type="entry name" value="FtsA"/>
    <property type="match status" value="1"/>
</dbReference>
<dbReference type="Gene3D" id="3.30.1490.110">
    <property type="match status" value="1"/>
</dbReference>
<reference evidence="8 9" key="1">
    <citation type="journal article" date="2016" name="Nat. Commun.">
        <title>Thousands of microbial genomes shed light on interconnected biogeochemical processes in an aquifer system.</title>
        <authorList>
            <person name="Anantharaman K."/>
            <person name="Brown C.T."/>
            <person name="Hug L.A."/>
            <person name="Sharon I."/>
            <person name="Castelle C.J."/>
            <person name="Probst A.J."/>
            <person name="Thomas B.C."/>
            <person name="Singh A."/>
            <person name="Wilkins M.J."/>
            <person name="Karaoz U."/>
            <person name="Brodie E.L."/>
            <person name="Williams K.H."/>
            <person name="Hubbard S.S."/>
            <person name="Banfield J.F."/>
        </authorList>
    </citation>
    <scope>NUCLEOTIDE SEQUENCE [LARGE SCALE GENOMIC DNA]</scope>
</reference>
<comment type="subcellular location">
    <subcellularLocation>
        <location evidence="5">Cell membrane</location>
        <topology evidence="5">Peripheral membrane protein</topology>
        <orientation evidence="5">Cytoplasmic side</orientation>
    </subcellularLocation>
    <text evidence="5">Localizes to the Z ring in an FtsZ-dependent manner. Targeted to the membrane through a conserved C-terminal amphipathic helix.</text>
</comment>
<dbReference type="PIRSF" id="PIRSF003101">
    <property type="entry name" value="FtsA"/>
    <property type="match status" value="1"/>
</dbReference>
<proteinExistence type="inferred from homology"/>
<dbReference type="EMBL" id="MHLR01000005">
    <property type="protein sequence ID" value="OGZ15723.1"/>
    <property type="molecule type" value="Genomic_DNA"/>
</dbReference>
<dbReference type="InterPro" id="IPR050696">
    <property type="entry name" value="FtsA/MreB"/>
</dbReference>
<dbReference type="InterPro" id="IPR043129">
    <property type="entry name" value="ATPase_NBD"/>
</dbReference>
<evidence type="ECO:0000313" key="9">
    <source>
        <dbReference type="Proteomes" id="UP000177573"/>
    </source>
</evidence>
<dbReference type="GO" id="GO:0043093">
    <property type="term" value="P:FtsZ-dependent cytokinesis"/>
    <property type="evidence" value="ECO:0007669"/>
    <property type="project" value="UniProtKB-UniRule"/>
</dbReference>
<dbReference type="STRING" id="1798667.A3J08_02565"/>
<dbReference type="Pfam" id="PF14450">
    <property type="entry name" value="FtsA"/>
    <property type="match status" value="1"/>
</dbReference>
<dbReference type="Gene3D" id="3.30.420.40">
    <property type="match status" value="3"/>
</dbReference>
<keyword evidence="1 5" id="KW-1003">Cell membrane</keyword>
<feature type="domain" description="SHS2" evidence="7">
    <location>
        <begin position="6"/>
        <end position="195"/>
    </location>
</feature>
<comment type="similarity">
    <text evidence="5 6">Belongs to the FtsA/MreB family.</text>
</comment>
<name>A0A1G2DQC7_9BACT</name>
<dbReference type="AlphaFoldDB" id="A0A1G2DQC7"/>
<gene>
    <name evidence="5" type="primary">ftsA</name>
    <name evidence="8" type="ORF">A3J08_02565</name>
</gene>
<protein>
    <recommendedName>
        <fullName evidence="5 6">Cell division protein FtsA</fullName>
    </recommendedName>
</protein>
<keyword evidence="3 5" id="KW-0472">Membrane</keyword>
<comment type="function">
    <text evidence="5 6">Cell division protein that is involved in the assembly of the Z ring. May serve as a membrane anchor for the Z ring.</text>
</comment>
<dbReference type="InterPro" id="IPR020823">
    <property type="entry name" value="Cell_div_FtsA"/>
</dbReference>
<keyword evidence="2 5" id="KW-0132">Cell division</keyword>
<organism evidence="8 9">
    <name type="scientific">Candidatus Lloydbacteria bacterium RIFCSPLOWO2_02_FULL_51_11</name>
    <dbReference type="NCBI Taxonomy" id="1798667"/>
    <lineage>
        <taxon>Bacteria</taxon>
        <taxon>Candidatus Lloydiibacteriota</taxon>
    </lineage>
</organism>
<dbReference type="PANTHER" id="PTHR32432">
    <property type="entry name" value="CELL DIVISION PROTEIN FTSA-RELATED"/>
    <property type="match status" value="1"/>
</dbReference>
<dbReference type="PANTHER" id="PTHR32432:SF4">
    <property type="entry name" value="CELL DIVISION PROTEIN FTSA"/>
    <property type="match status" value="1"/>
</dbReference>
<comment type="subunit">
    <text evidence="5">Self-interacts. Interacts with FtsZ.</text>
</comment>
<dbReference type="GO" id="GO:0009898">
    <property type="term" value="C:cytoplasmic side of plasma membrane"/>
    <property type="evidence" value="ECO:0007669"/>
    <property type="project" value="UniProtKB-UniRule"/>
</dbReference>
<accession>A0A1G2DQC7</accession>
<dbReference type="Pfam" id="PF02491">
    <property type="entry name" value="SHS2_FTSA"/>
    <property type="match status" value="1"/>
</dbReference>
<dbReference type="GO" id="GO:0032153">
    <property type="term" value="C:cell division site"/>
    <property type="evidence" value="ECO:0007669"/>
    <property type="project" value="UniProtKB-UniRule"/>
</dbReference>
<dbReference type="HAMAP" id="MF_02033">
    <property type="entry name" value="FtsA"/>
    <property type="match status" value="1"/>
</dbReference>
<evidence type="ECO:0000256" key="5">
    <source>
        <dbReference type="HAMAP-Rule" id="MF_02033"/>
    </source>
</evidence>
<evidence type="ECO:0000256" key="2">
    <source>
        <dbReference type="ARBA" id="ARBA00022618"/>
    </source>
</evidence>
<comment type="caution">
    <text evidence="8">The sequence shown here is derived from an EMBL/GenBank/DDBJ whole genome shotgun (WGS) entry which is preliminary data.</text>
</comment>
<evidence type="ECO:0000256" key="3">
    <source>
        <dbReference type="ARBA" id="ARBA00023136"/>
    </source>
</evidence>
<dbReference type="Proteomes" id="UP000177573">
    <property type="component" value="Unassembled WGS sequence"/>
</dbReference>
<sequence>MSPRITAGIDVGSRTIRVAIAREREKSSGLHIIGMGSAESRGIRKGYVVHREEAARAIKEALARAEKMAGVPVRRALVSLGGISLESAMSAGSVMISRIDGKVADMDIDRAMEIAESNINLTNKKIIHSFPIRFRLDNKDVLGRPQGMQGGKLEVRMLFITSAHQHLEDIIAAVENAGVDVGDIVASPLAASVVTLSKAQRTAGCVLANIGAETVSVAVFEDEQLVSLEVLPIGSSRITNDIALGLKIPLEEAEALKTGMIRTASIEFPQRRLEEIVEARLKDIFELVQIHLKKIGRNELLPAGIILTGGGLGAEAIESIARASLALPARIAVLQSVALPARSSDVHEGPSLDTAWSVACGLCLLGGGGLYSSDFFEFNRVHVKVQKRLSGAVEWLKQFMP</sequence>
<dbReference type="SUPFAM" id="SSF53067">
    <property type="entry name" value="Actin-like ATPase domain"/>
    <property type="match status" value="2"/>
</dbReference>